<dbReference type="Proteomes" id="UP000031197">
    <property type="component" value="Unassembled WGS sequence"/>
</dbReference>
<keyword evidence="2" id="KW-1185">Reference proteome</keyword>
<evidence type="ECO:0000313" key="2">
    <source>
        <dbReference type="Proteomes" id="UP000031197"/>
    </source>
</evidence>
<gene>
    <name evidence="1" type="ORF">RJ41_10025</name>
</gene>
<proteinExistence type="predicted"/>
<protein>
    <submittedName>
        <fullName evidence="1">Uncharacterized protein</fullName>
    </submittedName>
</protein>
<reference evidence="1 2" key="1">
    <citation type="submission" date="2014-12" db="EMBL/GenBank/DDBJ databases">
        <title>Genome sequencing of Alteromonas marina AD001.</title>
        <authorList>
            <person name="Adrian T.G.S."/>
            <person name="Chan K.G."/>
        </authorList>
    </citation>
    <scope>NUCLEOTIDE SEQUENCE [LARGE SCALE GENOMIC DNA]</scope>
    <source>
        <strain evidence="1 2">AD001</strain>
    </source>
</reference>
<dbReference type="OrthoDB" id="6335640at2"/>
<evidence type="ECO:0000313" key="1">
    <source>
        <dbReference type="EMBL" id="KHT52812.1"/>
    </source>
</evidence>
<name>A0A0B3Z4M6_9ALTE</name>
<comment type="caution">
    <text evidence="1">The sequence shown here is derived from an EMBL/GenBank/DDBJ whole genome shotgun (WGS) entry which is preliminary data.</text>
</comment>
<dbReference type="EMBL" id="JWLW01000016">
    <property type="protein sequence ID" value="KHT52812.1"/>
    <property type="molecule type" value="Genomic_DNA"/>
</dbReference>
<organism evidence="1 2">
    <name type="scientific">Alteromonas marina</name>
    <dbReference type="NCBI Taxonomy" id="203795"/>
    <lineage>
        <taxon>Bacteria</taxon>
        <taxon>Pseudomonadati</taxon>
        <taxon>Pseudomonadota</taxon>
        <taxon>Gammaproteobacteria</taxon>
        <taxon>Alteromonadales</taxon>
        <taxon>Alteromonadaceae</taxon>
        <taxon>Alteromonas/Salinimonas group</taxon>
        <taxon>Alteromonas</taxon>
    </lineage>
</organism>
<accession>A0A0B3Z4M6</accession>
<sequence>MEINNRLKNYLDAGEHESQLLAFTSLYNTMQLVIDGGRSYTDSQSQTLSETLSLMLPAFKSALTQLESIGKGDSSKDLALIIRTGEASSALADEMLGILENGVFQQKDSSTEYQSFRSACYSVSSQICDASHEYHAILHKYIDPDYNVLTITAA</sequence>
<dbReference type="RefSeq" id="WP_039220056.1">
    <property type="nucleotide sequence ID" value="NZ_JWLW01000016.1"/>
</dbReference>
<dbReference type="AlphaFoldDB" id="A0A0B3Z4M6"/>